<feature type="transmembrane region" description="Helical" evidence="6">
    <location>
        <begin position="7"/>
        <end position="27"/>
    </location>
</feature>
<sequence length="482" mass="53669">MKSIKRNFLYNVLLNISSVIFPLITAPYVSRVLEPDGIGIYNFANTYAGYFALVALLGIPTYGVREVSKLRDDKEGISTLVSQIMSIAAFTTIGVTIAYIASLLFVNQLTENFLIFLLAGFLVYLAPFKINWYYQGLEEFGYITFRTLVIRTASVISLFVFVRNKEDLIIYVLISVLAAVLTDIWNYIKMRRSGIRPRLTTKGLKPHMRPLLTLFASSIAISIYGVLDTLMLGFIKGYEEVGFYTNAMNMSKVILTAVTSLSIVAVPRVSYYMQNKDYSGINSLMDKSFSVVSLLSFPAAIGLICVSPSFVPLFFGELFWGSILPLMILSLLIIAIGLNNLTGVQILIGMGFDKFFLYSVIIGAISNFLLNCLLIPFYGSVGASIASVAAETIILVATTLFVYKNTPIRISNWKDILKALIGALILIPLMILLKQFLQGWVLVISYVLLGVLTFCVMEYILKNGSFIWICSTVSDKFRMKTK</sequence>
<dbReference type="eggNOG" id="COG2244">
    <property type="taxonomic scope" value="Bacteria"/>
</dbReference>
<feature type="transmembrane region" description="Helical" evidence="6">
    <location>
        <begin position="247"/>
        <end position="267"/>
    </location>
</feature>
<dbReference type="CDD" id="cd13128">
    <property type="entry name" value="MATE_Wzx_like"/>
    <property type="match status" value="1"/>
</dbReference>
<evidence type="ECO:0000256" key="3">
    <source>
        <dbReference type="ARBA" id="ARBA00022692"/>
    </source>
</evidence>
<feature type="transmembrane region" description="Helical" evidence="6">
    <location>
        <begin position="84"/>
        <end position="106"/>
    </location>
</feature>
<feature type="transmembrane region" description="Helical" evidence="6">
    <location>
        <begin position="355"/>
        <end position="378"/>
    </location>
</feature>
<proteinExistence type="predicted"/>
<reference evidence="7 8" key="1">
    <citation type="journal article" date="2010" name="Microb. Ecol.">
        <title>Comparative genome analysis of Prevotella ruminicola and Prevotella bryantii: insights into their environmental niche.</title>
        <authorList>
            <consortium name="North American Consortium for Rumen Bacteria"/>
            <person name="Purushe J."/>
            <person name="Fouts D.E."/>
            <person name="Morrison M."/>
            <person name="White B.A."/>
            <person name="Mackie R.I."/>
            <person name="Coutinho P.M."/>
            <person name="Henrissat B."/>
            <person name="Nelson K.E."/>
        </authorList>
    </citation>
    <scope>NUCLEOTIDE SEQUENCE [LARGE SCALE GENOMIC DNA]</scope>
    <source>
        <strain evidence="8">ATCC 19189 / JCM 8958 / 23</strain>
    </source>
</reference>
<evidence type="ECO:0000313" key="7">
    <source>
        <dbReference type="EMBL" id="ADE82052.1"/>
    </source>
</evidence>
<dbReference type="EMBL" id="CP002006">
    <property type="protein sequence ID" value="ADE82052.1"/>
    <property type="molecule type" value="Genomic_DNA"/>
</dbReference>
<dbReference type="Pfam" id="PF01943">
    <property type="entry name" value="Polysacc_synt"/>
    <property type="match status" value="1"/>
</dbReference>
<dbReference type="GeneID" id="31501094"/>
<evidence type="ECO:0000256" key="6">
    <source>
        <dbReference type="SAM" id="Phobius"/>
    </source>
</evidence>
<feature type="transmembrane region" description="Helical" evidence="6">
    <location>
        <begin position="209"/>
        <end position="227"/>
    </location>
</feature>
<evidence type="ECO:0000256" key="2">
    <source>
        <dbReference type="ARBA" id="ARBA00022475"/>
    </source>
</evidence>
<comment type="subcellular location">
    <subcellularLocation>
        <location evidence="1">Cell membrane</location>
        <topology evidence="1">Multi-pass membrane protein</topology>
    </subcellularLocation>
</comment>
<dbReference type="STRING" id="264731.PRU_1538"/>
<keyword evidence="8" id="KW-1185">Reference proteome</keyword>
<feature type="transmembrane region" description="Helical" evidence="6">
    <location>
        <begin position="439"/>
        <end position="461"/>
    </location>
</feature>
<name>D5ET87_XYLR2</name>
<keyword evidence="2" id="KW-1003">Cell membrane</keyword>
<keyword evidence="3 6" id="KW-0812">Transmembrane</keyword>
<dbReference type="HOGENOM" id="CLU_022017_0_0_10"/>
<feature type="transmembrane region" description="Helical" evidence="6">
    <location>
        <begin position="288"/>
        <end position="311"/>
    </location>
</feature>
<keyword evidence="5 6" id="KW-0472">Membrane</keyword>
<organism evidence="7 8">
    <name type="scientific">Xylanibacter ruminicola (strain ATCC 19189 / DSM 19721 / CIP 105475 / JCM 8958 / 23)</name>
    <name type="common">Prevotella ruminicola</name>
    <dbReference type="NCBI Taxonomy" id="264731"/>
    <lineage>
        <taxon>Bacteria</taxon>
        <taxon>Pseudomonadati</taxon>
        <taxon>Bacteroidota</taxon>
        <taxon>Bacteroidia</taxon>
        <taxon>Bacteroidales</taxon>
        <taxon>Prevotellaceae</taxon>
        <taxon>Xylanibacter</taxon>
    </lineage>
</organism>
<feature type="transmembrane region" description="Helical" evidence="6">
    <location>
        <begin position="140"/>
        <end position="162"/>
    </location>
</feature>
<dbReference type="KEGG" id="pru:PRU_1538"/>
<gene>
    <name evidence="7" type="ordered locus">PRU_1538</name>
</gene>
<feature type="transmembrane region" description="Helical" evidence="6">
    <location>
        <begin position="384"/>
        <end position="403"/>
    </location>
</feature>
<evidence type="ECO:0000256" key="1">
    <source>
        <dbReference type="ARBA" id="ARBA00004651"/>
    </source>
</evidence>
<feature type="transmembrane region" description="Helical" evidence="6">
    <location>
        <begin position="112"/>
        <end position="128"/>
    </location>
</feature>
<dbReference type="GO" id="GO:0005886">
    <property type="term" value="C:plasma membrane"/>
    <property type="evidence" value="ECO:0007669"/>
    <property type="project" value="UniProtKB-SubCell"/>
</dbReference>
<dbReference type="InterPro" id="IPR002797">
    <property type="entry name" value="Polysacc_synth"/>
</dbReference>
<dbReference type="Proteomes" id="UP000000927">
    <property type="component" value="Chromosome"/>
</dbReference>
<feature type="transmembrane region" description="Helical" evidence="6">
    <location>
        <begin position="415"/>
        <end position="433"/>
    </location>
</feature>
<evidence type="ECO:0000256" key="4">
    <source>
        <dbReference type="ARBA" id="ARBA00022989"/>
    </source>
</evidence>
<keyword evidence="4 6" id="KW-1133">Transmembrane helix</keyword>
<accession>D5ET87</accession>
<protein>
    <submittedName>
        <fullName evidence="7">Polysaccharide transporter, polysaccharide transporter (PST) family</fullName>
    </submittedName>
</protein>
<evidence type="ECO:0000256" key="5">
    <source>
        <dbReference type="ARBA" id="ARBA00023136"/>
    </source>
</evidence>
<dbReference type="AlphaFoldDB" id="D5ET87"/>
<feature type="transmembrane region" description="Helical" evidence="6">
    <location>
        <begin position="168"/>
        <end position="188"/>
    </location>
</feature>
<dbReference type="RefSeq" id="WP_013064039.1">
    <property type="nucleotide sequence ID" value="NC_014033.1"/>
</dbReference>
<feature type="transmembrane region" description="Helical" evidence="6">
    <location>
        <begin position="47"/>
        <end position="64"/>
    </location>
</feature>
<evidence type="ECO:0000313" key="8">
    <source>
        <dbReference type="Proteomes" id="UP000000927"/>
    </source>
</evidence>
<dbReference type="PANTHER" id="PTHR30250">
    <property type="entry name" value="PST FAMILY PREDICTED COLANIC ACID TRANSPORTER"/>
    <property type="match status" value="1"/>
</dbReference>
<dbReference type="InterPro" id="IPR050833">
    <property type="entry name" value="Poly_Biosynth_Transport"/>
</dbReference>
<dbReference type="PANTHER" id="PTHR30250:SF11">
    <property type="entry name" value="O-ANTIGEN TRANSPORTER-RELATED"/>
    <property type="match status" value="1"/>
</dbReference>
<feature type="transmembrane region" description="Helical" evidence="6">
    <location>
        <begin position="323"/>
        <end position="348"/>
    </location>
</feature>